<dbReference type="PANTHER" id="PTHR33055:SF13">
    <property type="entry name" value="TRANSPOSASE"/>
    <property type="match status" value="1"/>
</dbReference>
<evidence type="ECO:0000313" key="3">
    <source>
        <dbReference type="Proteomes" id="UP000004097"/>
    </source>
</evidence>
<dbReference type="InterPro" id="IPR003346">
    <property type="entry name" value="Transposase_20"/>
</dbReference>
<dbReference type="GO" id="GO:0004803">
    <property type="term" value="F:transposase activity"/>
    <property type="evidence" value="ECO:0007669"/>
    <property type="project" value="InterPro"/>
</dbReference>
<evidence type="ECO:0000313" key="2">
    <source>
        <dbReference type="EMBL" id="EFW24819.1"/>
    </source>
</evidence>
<dbReference type="GO" id="GO:0006313">
    <property type="term" value="P:DNA transposition"/>
    <property type="evidence" value="ECO:0007669"/>
    <property type="project" value="InterPro"/>
</dbReference>
<protein>
    <submittedName>
        <fullName evidence="2">Transposase, IS116/IS110/IS902 family</fullName>
    </submittedName>
</protein>
<dbReference type="STRING" id="706433.HMPREF9430_00642"/>
<organism evidence="2 3">
    <name type="scientific">Solobacterium moorei F0204</name>
    <dbReference type="NCBI Taxonomy" id="706433"/>
    <lineage>
        <taxon>Bacteria</taxon>
        <taxon>Bacillati</taxon>
        <taxon>Bacillota</taxon>
        <taxon>Erysipelotrichia</taxon>
        <taxon>Erysipelotrichales</taxon>
        <taxon>Erysipelotrichaceae</taxon>
        <taxon>Solobacterium</taxon>
    </lineage>
</organism>
<dbReference type="PANTHER" id="PTHR33055">
    <property type="entry name" value="TRANSPOSASE FOR INSERTION SEQUENCE ELEMENT IS1111A"/>
    <property type="match status" value="1"/>
</dbReference>
<keyword evidence="3" id="KW-1185">Reference proteome</keyword>
<reference evidence="2 3" key="1">
    <citation type="submission" date="2010-08" db="EMBL/GenBank/DDBJ databases">
        <authorList>
            <person name="Weinstock G."/>
            <person name="Sodergren E."/>
            <person name="Clifton S."/>
            <person name="Fulton L."/>
            <person name="Fulton B."/>
            <person name="Courtney L."/>
            <person name="Fronick C."/>
            <person name="Harrison M."/>
            <person name="Strong C."/>
            <person name="Farmer C."/>
            <person name="Delahaunty K."/>
            <person name="Markovic C."/>
            <person name="Hall O."/>
            <person name="Minx P."/>
            <person name="Tomlinson C."/>
            <person name="Mitreva M."/>
            <person name="Hou S."/>
            <person name="Chen J."/>
            <person name="Wollam A."/>
            <person name="Pepin K.H."/>
            <person name="Johnson M."/>
            <person name="Bhonagiri V."/>
            <person name="Zhang X."/>
            <person name="Suruliraj S."/>
            <person name="Warren W."/>
            <person name="Chinwalla A."/>
            <person name="Mardis E.R."/>
            <person name="Wilson R.K."/>
        </authorList>
    </citation>
    <scope>NUCLEOTIDE SEQUENCE [LARGE SCALE GENOMIC DNA]</scope>
    <source>
        <strain evidence="2 3">F0204</strain>
    </source>
</reference>
<dbReference type="InterPro" id="IPR047650">
    <property type="entry name" value="Transpos_IS110"/>
</dbReference>
<comment type="caution">
    <text evidence="2">The sequence shown here is derived from an EMBL/GenBank/DDBJ whole genome shotgun (WGS) entry which is preliminary data.</text>
</comment>
<feature type="domain" description="Transposase IS116/IS110/IS902 C-terminal" evidence="1">
    <location>
        <begin position="67"/>
        <end position="151"/>
    </location>
</feature>
<proteinExistence type="predicted"/>
<dbReference type="RefSeq" id="WP_006525481.1">
    <property type="nucleotide sequence ID" value="NZ_GL637650.1"/>
</dbReference>
<dbReference type="Pfam" id="PF02371">
    <property type="entry name" value="Transposase_20"/>
    <property type="match status" value="1"/>
</dbReference>
<dbReference type="EMBL" id="AECQ01000009">
    <property type="protein sequence ID" value="EFW24819.1"/>
    <property type="molecule type" value="Genomic_DNA"/>
</dbReference>
<dbReference type="Proteomes" id="UP000004097">
    <property type="component" value="Unassembled WGS sequence"/>
</dbReference>
<evidence type="ECO:0000259" key="1">
    <source>
        <dbReference type="Pfam" id="PF02371"/>
    </source>
</evidence>
<feature type="non-terminal residue" evidence="2">
    <location>
        <position position="1"/>
    </location>
</feature>
<dbReference type="eggNOG" id="COG3547">
    <property type="taxonomic scope" value="Bacteria"/>
</dbReference>
<name>E7MM78_9FIRM</name>
<gene>
    <name evidence="2" type="ORF">HMPREF9430_00642</name>
</gene>
<dbReference type="GO" id="GO:0003677">
    <property type="term" value="F:DNA binding"/>
    <property type="evidence" value="ECO:0007669"/>
    <property type="project" value="InterPro"/>
</dbReference>
<dbReference type="OrthoDB" id="9790935at2"/>
<dbReference type="HOGENOM" id="CLU_1417997_0_0_9"/>
<accession>E7MM78</accession>
<dbReference type="AlphaFoldDB" id="E7MM78"/>
<sequence>KNVGVGRSVSISAEQLKKAAKESIGQHNLAIEMDIPFLISLIRRLTSILGEIDKKIEEFSHQLNSPILDISGISHFSAMSIISELGDITYFSSEKKLIKFAGVNPCVYESGTYSMTHTRLEKKGSKYLRKTLYQIIDVVIRFNPIFQAFYQKKISQGKSYRCAQGHCIRKLLRVIYKILSTGERFNPEKLK</sequence>